<gene>
    <name evidence="2" type="ORF">BT63DRAFT_426933</name>
</gene>
<dbReference type="EMBL" id="MU004237">
    <property type="protein sequence ID" value="KAF2668111.1"/>
    <property type="molecule type" value="Genomic_DNA"/>
</dbReference>
<dbReference type="AlphaFoldDB" id="A0A6A6U937"/>
<feature type="region of interest" description="Disordered" evidence="1">
    <location>
        <begin position="222"/>
        <end position="241"/>
    </location>
</feature>
<dbReference type="OrthoDB" id="5130625at2759"/>
<proteinExistence type="predicted"/>
<evidence type="ECO:0000313" key="3">
    <source>
        <dbReference type="Proteomes" id="UP000799302"/>
    </source>
</evidence>
<name>A0A6A6U937_9PEZI</name>
<sequence>MPIAYPTAQAPTKDASPENEAFKYWGLIMELEDESTSAFPRLMIAICDYIHATADVPVNQMTSKGAKVYLNPEMVDAFDILFNCTQELTAQESEYLDIHTRDKIRRLEYELCNLQHDMATREGGPERNMPYLTRGKFALYICIYLMRDPLGSREKLNQLMASPDHLILDPYTDEPFKFPLPLASLPSSKPEIAAHFTKVIETFTTKRAKIIATRRAEAIANGEMTEAEKKQNASGTGGRGNHQAADILLQAAENQAMLNLAKQEMYNQVLFAQAQDAGFAAMSSANF</sequence>
<evidence type="ECO:0000313" key="2">
    <source>
        <dbReference type="EMBL" id="KAF2668111.1"/>
    </source>
</evidence>
<keyword evidence="3" id="KW-1185">Reference proteome</keyword>
<evidence type="ECO:0000256" key="1">
    <source>
        <dbReference type="SAM" id="MobiDB-lite"/>
    </source>
</evidence>
<organism evidence="2 3">
    <name type="scientific">Microthyrium microscopicum</name>
    <dbReference type="NCBI Taxonomy" id="703497"/>
    <lineage>
        <taxon>Eukaryota</taxon>
        <taxon>Fungi</taxon>
        <taxon>Dikarya</taxon>
        <taxon>Ascomycota</taxon>
        <taxon>Pezizomycotina</taxon>
        <taxon>Dothideomycetes</taxon>
        <taxon>Dothideomycetes incertae sedis</taxon>
        <taxon>Microthyriales</taxon>
        <taxon>Microthyriaceae</taxon>
        <taxon>Microthyrium</taxon>
    </lineage>
</organism>
<dbReference type="Proteomes" id="UP000799302">
    <property type="component" value="Unassembled WGS sequence"/>
</dbReference>
<reference evidence="2" key="1">
    <citation type="journal article" date="2020" name="Stud. Mycol.">
        <title>101 Dothideomycetes genomes: a test case for predicting lifestyles and emergence of pathogens.</title>
        <authorList>
            <person name="Haridas S."/>
            <person name="Albert R."/>
            <person name="Binder M."/>
            <person name="Bloem J."/>
            <person name="Labutti K."/>
            <person name="Salamov A."/>
            <person name="Andreopoulos B."/>
            <person name="Baker S."/>
            <person name="Barry K."/>
            <person name="Bills G."/>
            <person name="Bluhm B."/>
            <person name="Cannon C."/>
            <person name="Castanera R."/>
            <person name="Culley D."/>
            <person name="Daum C."/>
            <person name="Ezra D."/>
            <person name="Gonzalez J."/>
            <person name="Henrissat B."/>
            <person name="Kuo A."/>
            <person name="Liang C."/>
            <person name="Lipzen A."/>
            <person name="Lutzoni F."/>
            <person name="Magnuson J."/>
            <person name="Mondo S."/>
            <person name="Nolan M."/>
            <person name="Ohm R."/>
            <person name="Pangilinan J."/>
            <person name="Park H.-J."/>
            <person name="Ramirez L."/>
            <person name="Alfaro M."/>
            <person name="Sun H."/>
            <person name="Tritt A."/>
            <person name="Yoshinaga Y."/>
            <person name="Zwiers L.-H."/>
            <person name="Turgeon B."/>
            <person name="Goodwin S."/>
            <person name="Spatafora J."/>
            <person name="Crous P."/>
            <person name="Grigoriev I."/>
        </authorList>
    </citation>
    <scope>NUCLEOTIDE SEQUENCE</scope>
    <source>
        <strain evidence="2">CBS 115976</strain>
    </source>
</reference>
<protein>
    <submittedName>
        <fullName evidence="2">Uncharacterized protein</fullName>
    </submittedName>
</protein>
<accession>A0A6A6U937</accession>